<accession>A0AAV6U5P5</accession>
<organism evidence="3 4">
    <name type="scientific">Oedothorax gibbosus</name>
    <dbReference type="NCBI Taxonomy" id="931172"/>
    <lineage>
        <taxon>Eukaryota</taxon>
        <taxon>Metazoa</taxon>
        <taxon>Ecdysozoa</taxon>
        <taxon>Arthropoda</taxon>
        <taxon>Chelicerata</taxon>
        <taxon>Arachnida</taxon>
        <taxon>Araneae</taxon>
        <taxon>Araneomorphae</taxon>
        <taxon>Entelegynae</taxon>
        <taxon>Araneoidea</taxon>
        <taxon>Linyphiidae</taxon>
        <taxon>Erigoninae</taxon>
        <taxon>Oedothorax</taxon>
    </lineage>
</organism>
<sequence length="282" mass="32434">MEFMHKSPIAAKDHECLYCSQKYPSERDLSIHEYIHRSYMREAIFNLTSQPRNSYLIYEDFYFVCGRMKSGLMSKELGSAETPEQELIESPNKKEFDKMVSNNLPCHQLTPPEYNKKLLDKYSSNNLSFHQLTPPQSDEKLPNKKQFFESSSNLQNSQHLIPPQFCKKPPAKKESDSTSSDMFCHNLSPMPHSQEQASHAPESRTDLFAYKTFEGAYSTGSVEEVEFLKALTEDLLVKYGTFPTRNNEKARENWADRYKTSLVSEAVGRGEPPLAFSPGIRF</sequence>
<dbReference type="InterPro" id="IPR013087">
    <property type="entry name" value="Znf_C2H2_type"/>
</dbReference>
<dbReference type="AlphaFoldDB" id="A0AAV6U5P5"/>
<evidence type="ECO:0000313" key="3">
    <source>
        <dbReference type="EMBL" id="KAG8179128.1"/>
    </source>
</evidence>
<proteinExistence type="predicted"/>
<keyword evidence="4" id="KW-1185">Reference proteome</keyword>
<dbReference type="PROSITE" id="PS00028">
    <property type="entry name" value="ZINC_FINGER_C2H2_1"/>
    <property type="match status" value="1"/>
</dbReference>
<dbReference type="Proteomes" id="UP000827092">
    <property type="component" value="Unassembled WGS sequence"/>
</dbReference>
<feature type="domain" description="C2H2-type" evidence="2">
    <location>
        <begin position="16"/>
        <end position="36"/>
    </location>
</feature>
<name>A0AAV6U5P5_9ARAC</name>
<evidence type="ECO:0000313" key="4">
    <source>
        <dbReference type="Proteomes" id="UP000827092"/>
    </source>
</evidence>
<reference evidence="3 4" key="1">
    <citation type="journal article" date="2022" name="Nat. Ecol. Evol.">
        <title>A masculinizing supergene underlies an exaggerated male reproductive morph in a spider.</title>
        <authorList>
            <person name="Hendrickx F."/>
            <person name="De Corte Z."/>
            <person name="Sonet G."/>
            <person name="Van Belleghem S.M."/>
            <person name="Kostlbacher S."/>
            <person name="Vangestel C."/>
        </authorList>
    </citation>
    <scope>NUCLEOTIDE SEQUENCE [LARGE SCALE GENOMIC DNA]</scope>
    <source>
        <strain evidence="3">W744_W776</strain>
    </source>
</reference>
<comment type="caution">
    <text evidence="3">The sequence shown here is derived from an EMBL/GenBank/DDBJ whole genome shotgun (WGS) entry which is preliminary data.</text>
</comment>
<evidence type="ECO:0000259" key="2">
    <source>
        <dbReference type="PROSITE" id="PS00028"/>
    </source>
</evidence>
<gene>
    <name evidence="3" type="ORF">JTE90_012537</name>
</gene>
<dbReference type="EMBL" id="JAFNEN010000647">
    <property type="protein sequence ID" value="KAG8179128.1"/>
    <property type="molecule type" value="Genomic_DNA"/>
</dbReference>
<evidence type="ECO:0000256" key="1">
    <source>
        <dbReference type="SAM" id="MobiDB-lite"/>
    </source>
</evidence>
<feature type="region of interest" description="Disordered" evidence="1">
    <location>
        <begin position="152"/>
        <end position="200"/>
    </location>
</feature>
<protein>
    <recommendedName>
        <fullName evidence="2">C2H2-type domain-containing protein</fullName>
    </recommendedName>
</protein>